<gene>
    <name evidence="2" type="ORF">EZS27_043821</name>
</gene>
<accession>A0A5J4P5F5</accession>
<comment type="caution">
    <text evidence="2">The sequence shown here is derived from an EMBL/GenBank/DDBJ whole genome shotgun (WGS) entry which is preliminary data.</text>
</comment>
<dbReference type="EMBL" id="SNRY01011441">
    <property type="protein sequence ID" value="KAA6304532.1"/>
    <property type="molecule type" value="Genomic_DNA"/>
</dbReference>
<organism evidence="2">
    <name type="scientific">termite gut metagenome</name>
    <dbReference type="NCBI Taxonomy" id="433724"/>
    <lineage>
        <taxon>unclassified sequences</taxon>
        <taxon>metagenomes</taxon>
        <taxon>organismal metagenomes</taxon>
    </lineage>
</organism>
<keyword evidence="1" id="KW-0812">Transmembrane</keyword>
<evidence type="ECO:0008006" key="3">
    <source>
        <dbReference type="Google" id="ProtNLM"/>
    </source>
</evidence>
<keyword evidence="1" id="KW-1133">Transmembrane helix</keyword>
<name>A0A5J4P5F5_9ZZZZ</name>
<dbReference type="AlphaFoldDB" id="A0A5J4P5F5"/>
<feature type="non-terminal residue" evidence="2">
    <location>
        <position position="90"/>
    </location>
</feature>
<proteinExistence type="predicted"/>
<evidence type="ECO:0000313" key="2">
    <source>
        <dbReference type="EMBL" id="KAA6304532.1"/>
    </source>
</evidence>
<evidence type="ECO:0000256" key="1">
    <source>
        <dbReference type="SAM" id="Phobius"/>
    </source>
</evidence>
<feature type="transmembrane region" description="Helical" evidence="1">
    <location>
        <begin position="21"/>
        <end position="41"/>
    </location>
</feature>
<reference evidence="2" key="1">
    <citation type="submission" date="2019-03" db="EMBL/GenBank/DDBJ databases">
        <title>Single cell metagenomics reveals metabolic interactions within the superorganism composed of flagellate Streblomastix strix and complex community of Bacteroidetes bacteria on its surface.</title>
        <authorList>
            <person name="Treitli S.C."/>
            <person name="Kolisko M."/>
            <person name="Husnik F."/>
            <person name="Keeling P."/>
            <person name="Hampl V."/>
        </authorList>
    </citation>
    <scope>NUCLEOTIDE SEQUENCE</scope>
    <source>
        <strain evidence="2">STM</strain>
    </source>
</reference>
<keyword evidence="1" id="KW-0472">Membrane</keyword>
<sequence>MPMTPLKSLIYKDGLLLIRDKAGLCMMFLMPMLLVMIMAYLQDSTFNLVQETRIPLLLLNNDKDSLGIAIERQMETSGIFAISRDIDGQA</sequence>
<protein>
    <recommendedName>
        <fullName evidence="3">Inner membrane transport permease</fullName>
    </recommendedName>
</protein>